<protein>
    <submittedName>
        <fullName evidence="2">Uncharacterized protein</fullName>
    </submittedName>
</protein>
<keyword evidence="3" id="KW-1185">Reference proteome</keyword>
<proteinExistence type="predicted"/>
<dbReference type="EMBL" id="JALJOV010000442">
    <property type="protein sequence ID" value="KAK9863688.1"/>
    <property type="molecule type" value="Genomic_DNA"/>
</dbReference>
<gene>
    <name evidence="2" type="ORF">WJX84_009970</name>
</gene>
<sequence>MTEPTLSLQSSVRQSGSDADTCGVVIEPWAQPIQLHTRPSTDSQISKDGPTVTAGCPGRQPLRQVAAARDMECNGTTDTSADKEEQRASAAPMQATLASTSSMSPISAMPAQSLVMGSSRPRHFDMSAPQDQQDGNAPASKRAHLLGSLTMHAEQPSERSMGHLWESATRF</sequence>
<dbReference type="AlphaFoldDB" id="A0AAW1T460"/>
<organism evidence="2 3">
    <name type="scientific">Apatococcus fuscideae</name>
    <dbReference type="NCBI Taxonomy" id="2026836"/>
    <lineage>
        <taxon>Eukaryota</taxon>
        <taxon>Viridiplantae</taxon>
        <taxon>Chlorophyta</taxon>
        <taxon>core chlorophytes</taxon>
        <taxon>Trebouxiophyceae</taxon>
        <taxon>Chlorellales</taxon>
        <taxon>Chlorellaceae</taxon>
        <taxon>Apatococcus</taxon>
    </lineage>
</organism>
<reference evidence="2 3" key="1">
    <citation type="journal article" date="2024" name="Nat. Commun.">
        <title>Phylogenomics reveals the evolutionary origins of lichenization in chlorophyte algae.</title>
        <authorList>
            <person name="Puginier C."/>
            <person name="Libourel C."/>
            <person name="Otte J."/>
            <person name="Skaloud P."/>
            <person name="Haon M."/>
            <person name="Grisel S."/>
            <person name="Petersen M."/>
            <person name="Berrin J.G."/>
            <person name="Delaux P.M."/>
            <person name="Dal Grande F."/>
            <person name="Keller J."/>
        </authorList>
    </citation>
    <scope>NUCLEOTIDE SEQUENCE [LARGE SCALE GENOMIC DNA]</scope>
    <source>
        <strain evidence="2 3">SAG 2523</strain>
    </source>
</reference>
<accession>A0AAW1T460</accession>
<evidence type="ECO:0000256" key="1">
    <source>
        <dbReference type="SAM" id="MobiDB-lite"/>
    </source>
</evidence>
<evidence type="ECO:0000313" key="3">
    <source>
        <dbReference type="Proteomes" id="UP001485043"/>
    </source>
</evidence>
<dbReference type="Proteomes" id="UP001485043">
    <property type="component" value="Unassembled WGS sequence"/>
</dbReference>
<evidence type="ECO:0000313" key="2">
    <source>
        <dbReference type="EMBL" id="KAK9863688.1"/>
    </source>
</evidence>
<comment type="caution">
    <text evidence="2">The sequence shown here is derived from an EMBL/GenBank/DDBJ whole genome shotgun (WGS) entry which is preliminary data.</text>
</comment>
<name>A0AAW1T460_9CHLO</name>
<feature type="compositionally biased region" description="Polar residues" evidence="1">
    <location>
        <begin position="96"/>
        <end position="105"/>
    </location>
</feature>
<feature type="region of interest" description="Disordered" evidence="1">
    <location>
        <begin position="73"/>
        <end position="171"/>
    </location>
</feature>